<dbReference type="EMBL" id="JASCZI010241861">
    <property type="protein sequence ID" value="MED6207813.1"/>
    <property type="molecule type" value="Genomic_DNA"/>
</dbReference>
<dbReference type="Pfam" id="PF13456">
    <property type="entry name" value="RVT_3"/>
    <property type="match status" value="1"/>
</dbReference>
<accession>A0ABU6YG66</accession>
<evidence type="ECO:0000259" key="2">
    <source>
        <dbReference type="Pfam" id="PF13456"/>
    </source>
</evidence>
<name>A0ABU6YG66_9FABA</name>
<evidence type="ECO:0000313" key="4">
    <source>
        <dbReference type="Proteomes" id="UP001341840"/>
    </source>
</evidence>
<organism evidence="3 4">
    <name type="scientific">Stylosanthes scabra</name>
    <dbReference type="NCBI Taxonomy" id="79078"/>
    <lineage>
        <taxon>Eukaryota</taxon>
        <taxon>Viridiplantae</taxon>
        <taxon>Streptophyta</taxon>
        <taxon>Embryophyta</taxon>
        <taxon>Tracheophyta</taxon>
        <taxon>Spermatophyta</taxon>
        <taxon>Magnoliopsida</taxon>
        <taxon>eudicotyledons</taxon>
        <taxon>Gunneridae</taxon>
        <taxon>Pentapetalae</taxon>
        <taxon>rosids</taxon>
        <taxon>fabids</taxon>
        <taxon>Fabales</taxon>
        <taxon>Fabaceae</taxon>
        <taxon>Papilionoideae</taxon>
        <taxon>50 kb inversion clade</taxon>
        <taxon>dalbergioids sensu lato</taxon>
        <taxon>Dalbergieae</taxon>
        <taxon>Pterocarpus clade</taxon>
        <taxon>Stylosanthes</taxon>
    </lineage>
</organism>
<feature type="domain" description="RNase H type-1" evidence="2">
    <location>
        <begin position="123"/>
        <end position="161"/>
    </location>
</feature>
<keyword evidence="4" id="KW-1185">Reference proteome</keyword>
<comment type="caution">
    <text evidence="3">The sequence shown here is derived from an EMBL/GenBank/DDBJ whole genome shotgun (WGS) entry which is preliminary data.</text>
</comment>
<feature type="transmembrane region" description="Helical" evidence="1">
    <location>
        <begin position="82"/>
        <end position="103"/>
    </location>
</feature>
<protein>
    <recommendedName>
        <fullName evidence="2">RNase H type-1 domain-containing protein</fullName>
    </recommendedName>
</protein>
<dbReference type="InterPro" id="IPR002156">
    <property type="entry name" value="RNaseH_domain"/>
</dbReference>
<reference evidence="3 4" key="1">
    <citation type="journal article" date="2023" name="Plants (Basel)">
        <title>Bridging the Gap: Combining Genomics and Transcriptomics Approaches to Understand Stylosanthes scabra, an Orphan Legume from the Brazilian Caatinga.</title>
        <authorList>
            <person name="Ferreira-Neto J.R.C."/>
            <person name="da Silva M.D."/>
            <person name="Binneck E."/>
            <person name="de Melo N.F."/>
            <person name="da Silva R.H."/>
            <person name="de Melo A.L.T.M."/>
            <person name="Pandolfi V."/>
            <person name="Bustamante F.O."/>
            <person name="Brasileiro-Vidal A.C."/>
            <person name="Benko-Iseppon A.M."/>
        </authorList>
    </citation>
    <scope>NUCLEOTIDE SEQUENCE [LARGE SCALE GENOMIC DNA]</scope>
    <source>
        <tissue evidence="3">Leaves</tissue>
    </source>
</reference>
<evidence type="ECO:0000313" key="3">
    <source>
        <dbReference type="EMBL" id="MED6207813.1"/>
    </source>
</evidence>
<dbReference type="Proteomes" id="UP001341840">
    <property type="component" value="Unassembled WGS sequence"/>
</dbReference>
<keyword evidence="1" id="KW-0812">Transmembrane</keyword>
<sequence length="188" mass="21297">MPTASFRFNRGMAPADVCPRYASTAKTVAHYFFLCLKPRLIWLRNNDVFSPGNSWSLEKIAALNRHSASECAFLSSSRNPSFFLHFGTLLGFVFVVALEVFGLNPVLRVSFWRYGMDCVHVYNHQNLVWKIKDIIQRHWSVRILLIQRSANSVANSLAKNAATSQLAYSEWSTPSVDLLGLLQQDLVT</sequence>
<gene>
    <name evidence="3" type="ORF">PIB30_039189</name>
</gene>
<proteinExistence type="predicted"/>
<keyword evidence="1" id="KW-1133">Transmembrane helix</keyword>
<evidence type="ECO:0000256" key="1">
    <source>
        <dbReference type="SAM" id="Phobius"/>
    </source>
</evidence>
<keyword evidence="1" id="KW-0472">Membrane</keyword>